<dbReference type="Proteomes" id="UP000298663">
    <property type="component" value="Unassembled WGS sequence"/>
</dbReference>
<evidence type="ECO:0000313" key="1">
    <source>
        <dbReference type="EMBL" id="TKR69416.1"/>
    </source>
</evidence>
<organism evidence="1 2">
    <name type="scientific">Steinernema carpocapsae</name>
    <name type="common">Entomopathogenic nematode</name>
    <dbReference type="NCBI Taxonomy" id="34508"/>
    <lineage>
        <taxon>Eukaryota</taxon>
        <taxon>Metazoa</taxon>
        <taxon>Ecdysozoa</taxon>
        <taxon>Nematoda</taxon>
        <taxon>Chromadorea</taxon>
        <taxon>Rhabditida</taxon>
        <taxon>Tylenchina</taxon>
        <taxon>Panagrolaimomorpha</taxon>
        <taxon>Strongyloidoidea</taxon>
        <taxon>Steinernematidae</taxon>
        <taxon>Steinernema</taxon>
    </lineage>
</organism>
<dbReference type="AlphaFoldDB" id="A0A4U5MJ66"/>
<dbReference type="EMBL" id="AZBU02000007">
    <property type="protein sequence ID" value="TKR69416.1"/>
    <property type="molecule type" value="Genomic_DNA"/>
</dbReference>
<protein>
    <submittedName>
        <fullName evidence="1">Uncharacterized protein</fullName>
    </submittedName>
</protein>
<accession>A0A4U5MJ66</accession>
<comment type="caution">
    <text evidence="1">The sequence shown here is derived from an EMBL/GenBank/DDBJ whole genome shotgun (WGS) entry which is preliminary data.</text>
</comment>
<proteinExistence type="predicted"/>
<gene>
    <name evidence="1" type="ORF">L596_021581</name>
</gene>
<reference evidence="1 2" key="2">
    <citation type="journal article" date="2019" name="G3 (Bethesda)">
        <title>Hybrid Assembly of the Genome of the Entomopathogenic Nematode Steinernema carpocapsae Identifies the X-Chromosome.</title>
        <authorList>
            <person name="Serra L."/>
            <person name="Macchietto M."/>
            <person name="Macias-Munoz A."/>
            <person name="McGill C.J."/>
            <person name="Rodriguez I.M."/>
            <person name="Rodriguez B."/>
            <person name="Murad R."/>
            <person name="Mortazavi A."/>
        </authorList>
    </citation>
    <scope>NUCLEOTIDE SEQUENCE [LARGE SCALE GENOMIC DNA]</scope>
    <source>
        <strain evidence="1 2">ALL</strain>
    </source>
</reference>
<sequence>MKKVALLFCAYQAGATNCPVFGAPKKPRYEIIKKLQNSGQMSHNRRCYVNQLLKMPPLGSSENGGYRPARHTGRARFKRARNLGRVDLNLDMELNDK</sequence>
<keyword evidence="2" id="KW-1185">Reference proteome</keyword>
<reference evidence="1 2" key="1">
    <citation type="journal article" date="2015" name="Genome Biol.">
        <title>Comparative genomics of Steinernema reveals deeply conserved gene regulatory networks.</title>
        <authorList>
            <person name="Dillman A.R."/>
            <person name="Macchietto M."/>
            <person name="Porter C.F."/>
            <person name="Rogers A."/>
            <person name="Williams B."/>
            <person name="Antoshechkin I."/>
            <person name="Lee M.M."/>
            <person name="Goodwin Z."/>
            <person name="Lu X."/>
            <person name="Lewis E.E."/>
            <person name="Goodrich-Blair H."/>
            <person name="Stock S.P."/>
            <person name="Adams B.J."/>
            <person name="Sternberg P.W."/>
            <person name="Mortazavi A."/>
        </authorList>
    </citation>
    <scope>NUCLEOTIDE SEQUENCE [LARGE SCALE GENOMIC DNA]</scope>
    <source>
        <strain evidence="1 2">ALL</strain>
    </source>
</reference>
<name>A0A4U5MJ66_STECR</name>
<evidence type="ECO:0000313" key="2">
    <source>
        <dbReference type="Proteomes" id="UP000298663"/>
    </source>
</evidence>